<evidence type="ECO:0000256" key="2">
    <source>
        <dbReference type="ARBA" id="ARBA00022692"/>
    </source>
</evidence>
<sequence length="447" mass="48552">MHSSESDAVRGPFANRLPSAALGTVILVAVIVSLVSARTLPFLLGIVFIALLTSAALSGHLRYGLPRCDVLTGALSAFALWAAATAFWAESPTLVLAKSGLTLFILLATLVMYRLIRREGTMNALHLADGVWMGLSIGLTYFLIELLSDQSLKMWIYNTIGLGPESIKPLRHFKWEDGRIIAISPVDLTRNTAPISLLMWPAAVTAFATAPRSLRTPISLGLLALAIVVIFLSTHETSKLAVVIGLFGYAFARISHTWTYRLMAVGWVACCLLVLPAAMLAHKADLHNASWLQRSAQHRIIIWNHTAEQVLQHDPLIGIGTNMTYILGPRMRATTNNAEGEKIERTLSRHAHNVFLQTWFELGAVGAALLAVAGVAVLGAVRSIDRRVRAPAFAMFASASVMGLASYGMWQVWFMAMFAFSVVMFAIAHRIVCGPDIETTPGGSTRL</sequence>
<evidence type="ECO:0000256" key="4">
    <source>
        <dbReference type="ARBA" id="ARBA00023136"/>
    </source>
</evidence>
<evidence type="ECO:0000259" key="6">
    <source>
        <dbReference type="Pfam" id="PF04932"/>
    </source>
</evidence>
<reference evidence="8" key="1">
    <citation type="submission" date="2015-02" db="EMBL/GenBank/DDBJ databases">
        <authorList>
            <person name="Chooi Y.-H."/>
        </authorList>
    </citation>
    <scope>NUCLEOTIDE SEQUENCE [LARGE SCALE GENOMIC DNA]</scope>
    <source>
        <strain evidence="8">strain Y</strain>
    </source>
</reference>
<accession>A0A0D6JFQ8</accession>
<feature type="transmembrane region" description="Helical" evidence="5">
    <location>
        <begin position="262"/>
        <end position="281"/>
    </location>
</feature>
<evidence type="ECO:0000313" key="8">
    <source>
        <dbReference type="Proteomes" id="UP000033187"/>
    </source>
</evidence>
<feature type="transmembrane region" description="Helical" evidence="5">
    <location>
        <begin position="43"/>
        <end position="63"/>
    </location>
</feature>
<feature type="transmembrane region" description="Helical" evidence="5">
    <location>
        <begin position="388"/>
        <end position="407"/>
    </location>
</feature>
<feature type="domain" description="O-antigen ligase-related" evidence="6">
    <location>
        <begin position="222"/>
        <end position="370"/>
    </location>
</feature>
<evidence type="ECO:0000256" key="5">
    <source>
        <dbReference type="SAM" id="Phobius"/>
    </source>
</evidence>
<evidence type="ECO:0000313" key="7">
    <source>
        <dbReference type="EMBL" id="CPR19023.1"/>
    </source>
</evidence>
<dbReference type="InterPro" id="IPR007016">
    <property type="entry name" value="O-antigen_ligase-rel_domated"/>
</dbReference>
<feature type="transmembrane region" description="Helical" evidence="5">
    <location>
        <begin position="70"/>
        <end position="89"/>
    </location>
</feature>
<keyword evidence="3 5" id="KW-1133">Transmembrane helix</keyword>
<feature type="transmembrane region" description="Helical" evidence="5">
    <location>
        <begin position="125"/>
        <end position="144"/>
    </location>
</feature>
<name>A0A0D6JFQ8_9HYPH</name>
<dbReference type="RefSeq" id="WP_052743808.1">
    <property type="nucleotide sequence ID" value="NZ_LN829118.1"/>
</dbReference>
<protein>
    <recommendedName>
        <fullName evidence="6">O-antigen ligase-related domain-containing protein</fullName>
    </recommendedName>
</protein>
<evidence type="ECO:0000256" key="3">
    <source>
        <dbReference type="ARBA" id="ARBA00022989"/>
    </source>
</evidence>
<keyword evidence="2 5" id="KW-0812">Transmembrane</keyword>
<feature type="transmembrane region" description="Helical" evidence="5">
    <location>
        <begin position="362"/>
        <end position="381"/>
    </location>
</feature>
<dbReference type="KEGG" id="fiy:BN1229_v1_1970"/>
<dbReference type="GO" id="GO:0016020">
    <property type="term" value="C:membrane"/>
    <property type="evidence" value="ECO:0007669"/>
    <property type="project" value="UniProtKB-SubCell"/>
</dbReference>
<proteinExistence type="predicted"/>
<dbReference type="Pfam" id="PF04932">
    <property type="entry name" value="Wzy_C"/>
    <property type="match status" value="1"/>
</dbReference>
<evidence type="ECO:0000256" key="1">
    <source>
        <dbReference type="ARBA" id="ARBA00004141"/>
    </source>
</evidence>
<feature type="transmembrane region" description="Helical" evidence="5">
    <location>
        <begin position="95"/>
        <end position="113"/>
    </location>
</feature>
<feature type="transmembrane region" description="Helical" evidence="5">
    <location>
        <begin position="20"/>
        <end position="37"/>
    </location>
</feature>
<comment type="subcellular location">
    <subcellularLocation>
        <location evidence="1">Membrane</location>
        <topology evidence="1">Multi-pass membrane protein</topology>
    </subcellularLocation>
</comment>
<keyword evidence="8" id="KW-1185">Reference proteome</keyword>
<dbReference type="PANTHER" id="PTHR37422">
    <property type="entry name" value="TEICHURONIC ACID BIOSYNTHESIS PROTEIN TUAE"/>
    <property type="match status" value="1"/>
</dbReference>
<feature type="transmembrane region" description="Helical" evidence="5">
    <location>
        <begin position="217"/>
        <end position="234"/>
    </location>
</feature>
<dbReference type="KEGG" id="fil:BN1229_v1_1968"/>
<dbReference type="PANTHER" id="PTHR37422:SF23">
    <property type="entry name" value="TEICHURONIC ACID BIOSYNTHESIS PROTEIN TUAE"/>
    <property type="match status" value="1"/>
</dbReference>
<dbReference type="AlphaFoldDB" id="A0A0D6JFQ8"/>
<dbReference type="InterPro" id="IPR051533">
    <property type="entry name" value="WaaL-like"/>
</dbReference>
<gene>
    <name evidence="7" type="ORF">YBN1229_v1_1970</name>
</gene>
<dbReference type="Proteomes" id="UP000033187">
    <property type="component" value="Chromosome 1"/>
</dbReference>
<dbReference type="EMBL" id="LN829119">
    <property type="protein sequence ID" value="CPR19023.1"/>
    <property type="molecule type" value="Genomic_DNA"/>
</dbReference>
<keyword evidence="4 5" id="KW-0472">Membrane</keyword>
<organism evidence="7 8">
    <name type="scientific">Candidatus Filomicrobium marinum</name>
    <dbReference type="NCBI Taxonomy" id="1608628"/>
    <lineage>
        <taxon>Bacteria</taxon>
        <taxon>Pseudomonadati</taxon>
        <taxon>Pseudomonadota</taxon>
        <taxon>Alphaproteobacteria</taxon>
        <taxon>Hyphomicrobiales</taxon>
        <taxon>Hyphomicrobiaceae</taxon>
        <taxon>Filomicrobium</taxon>
    </lineage>
</organism>